<dbReference type="GO" id="GO:0001181">
    <property type="term" value="F:RNA polymerase I general transcription initiation factor activity"/>
    <property type="evidence" value="ECO:0007669"/>
    <property type="project" value="TreeGrafter"/>
</dbReference>
<name>A0A9P7VZM5_9AGAR</name>
<evidence type="ECO:0008006" key="4">
    <source>
        <dbReference type="Google" id="ProtNLM"/>
    </source>
</evidence>
<dbReference type="GO" id="GO:0042790">
    <property type="term" value="P:nucleolar large rRNA transcription by RNA polymerase I"/>
    <property type="evidence" value="ECO:0007669"/>
    <property type="project" value="InterPro"/>
</dbReference>
<feature type="compositionally biased region" description="Basic and acidic residues" evidence="1">
    <location>
        <begin position="378"/>
        <end position="391"/>
    </location>
</feature>
<dbReference type="GO" id="GO:0006361">
    <property type="term" value="P:transcription initiation at RNA polymerase I promoter"/>
    <property type="evidence" value="ECO:0007669"/>
    <property type="project" value="TreeGrafter"/>
</dbReference>
<comment type="caution">
    <text evidence="2">The sequence shown here is derived from an EMBL/GenBank/DDBJ whole genome shotgun (WGS) entry which is preliminary data.</text>
</comment>
<protein>
    <recommendedName>
        <fullName evidence="4">Homeodomain protein</fullName>
    </recommendedName>
</protein>
<keyword evidence="3" id="KW-1185">Reference proteome</keyword>
<dbReference type="OrthoDB" id="2240312at2759"/>
<feature type="region of interest" description="Disordered" evidence="1">
    <location>
        <begin position="565"/>
        <end position="618"/>
    </location>
</feature>
<feature type="compositionally biased region" description="Basic residues" evidence="1">
    <location>
        <begin position="342"/>
        <end position="358"/>
    </location>
</feature>
<dbReference type="AlphaFoldDB" id="A0A9P7VZM5"/>
<dbReference type="GO" id="GO:0000182">
    <property type="term" value="F:rDNA binding"/>
    <property type="evidence" value="ECO:0007669"/>
    <property type="project" value="TreeGrafter"/>
</dbReference>
<evidence type="ECO:0000313" key="2">
    <source>
        <dbReference type="EMBL" id="KAG7449513.1"/>
    </source>
</evidence>
<proteinExistence type="predicted"/>
<evidence type="ECO:0000256" key="1">
    <source>
        <dbReference type="SAM" id="MobiDB-lite"/>
    </source>
</evidence>
<dbReference type="GO" id="GO:0000500">
    <property type="term" value="C:RNA polymerase I upstream activating factor complex"/>
    <property type="evidence" value="ECO:0007669"/>
    <property type="project" value="InterPro"/>
</dbReference>
<feature type="compositionally biased region" description="Polar residues" evidence="1">
    <location>
        <begin position="403"/>
        <end position="413"/>
    </location>
</feature>
<sequence>MDDEGYVEDTDNDNHNSPLYLDQFRHHLSQLQAHINGCEPLQPNYISPTGYWTPSEKDVFFHALSVYSTLRPDLIAARLSHKSVVDVCAYIDLLAAASTKDQNRLLRRDLNISMEVSEDWIHLEEVEGALLSMHEGSWDTATQRRANREFLHQEETPLFGINSDQRHPLCDEFDSWKRSQEAFWARLDALKCMTPKQLTVLDSILRDDDTQLSVTTEPVGDTISLQQIKPVQTEPSTPPGMPVAVVGTSHTNDLTIDPILIAQSATMMANNVAGQSPTTIALSSFTPPPPSLESPSPSVEPTPDLSQLSPKSRRQHQKRLYMRRKRAEVHGGDVVHNIGKLRPGRKQKPIPPKKRKKRAAEEKLSNEYIQSGEETCHDEAQGQLSNKDHVKPMQGRDGPCVPSIQTSGNTRGVEQQGDVEAEIRVAETDFHHRRASGKTETAKFKQLLDERGVNAAFLRQVDLGLLNVSPLGRLMKMYKSAYEGPTDHPTVNTTIAADTFRLLHAIIVDFTTDVIHRSIVYREQDNLLKANKKVWKGDKHDVLPQHIKYALHMMGMPYLLNLEPSSEGDEDAIDAGKDKNELTTESESLSNEAGKKAVEEDDEEEDSVGDSEGSIGWDEQEDSMTLRLYHEMNPAVIRLPSHLDSSSEDILMSSDTDEELLMEELEEEFDLDEQDALLEHRYEQDLWDMGFQPIG</sequence>
<dbReference type="InterPro" id="IPR039601">
    <property type="entry name" value="Rrn5"/>
</dbReference>
<dbReference type="Proteomes" id="UP000812287">
    <property type="component" value="Unassembled WGS sequence"/>
</dbReference>
<feature type="compositionally biased region" description="Low complexity" evidence="1">
    <location>
        <begin position="293"/>
        <end position="303"/>
    </location>
</feature>
<dbReference type="PANTHER" id="PTHR28079:SF1">
    <property type="entry name" value="RNA POLYMERASE I-SPECIFIC TRANSCRIPTION INITIATION FACTOR RRN5"/>
    <property type="match status" value="1"/>
</dbReference>
<feature type="compositionally biased region" description="Acidic residues" evidence="1">
    <location>
        <begin position="599"/>
        <end position="609"/>
    </location>
</feature>
<dbReference type="PANTHER" id="PTHR28079">
    <property type="entry name" value="RNA POLYMERASE I-SPECIFIC TRANSCRIPTION INITIATION FACTOR RRN5"/>
    <property type="match status" value="1"/>
</dbReference>
<feature type="region of interest" description="Disordered" evidence="1">
    <location>
        <begin position="378"/>
        <end position="416"/>
    </location>
</feature>
<dbReference type="RefSeq" id="XP_043043013.1">
    <property type="nucleotide sequence ID" value="XM_043190296.1"/>
</dbReference>
<dbReference type="GeneID" id="66112593"/>
<gene>
    <name evidence="2" type="ORF">BT62DRAFT_991712</name>
</gene>
<evidence type="ECO:0000313" key="3">
    <source>
        <dbReference type="Proteomes" id="UP000812287"/>
    </source>
</evidence>
<reference evidence="2" key="1">
    <citation type="submission" date="2020-11" db="EMBL/GenBank/DDBJ databases">
        <title>Adaptations for nitrogen fixation in a non-lichenized fungal sporocarp promotes dispersal by wood-feeding termites.</title>
        <authorList>
            <consortium name="DOE Joint Genome Institute"/>
            <person name="Koch R.A."/>
            <person name="Yoon G."/>
            <person name="Arayal U."/>
            <person name="Lail K."/>
            <person name="Amirebrahimi M."/>
            <person name="Labutti K."/>
            <person name="Lipzen A."/>
            <person name="Riley R."/>
            <person name="Barry K."/>
            <person name="Henrissat B."/>
            <person name="Grigoriev I.V."/>
            <person name="Herr J.R."/>
            <person name="Aime M.C."/>
        </authorList>
    </citation>
    <scope>NUCLEOTIDE SEQUENCE</scope>
    <source>
        <strain evidence="2">MCA 3950</strain>
    </source>
</reference>
<dbReference type="EMBL" id="MU250527">
    <property type="protein sequence ID" value="KAG7449513.1"/>
    <property type="molecule type" value="Genomic_DNA"/>
</dbReference>
<feature type="region of interest" description="Disordered" evidence="1">
    <location>
        <begin position="279"/>
        <end position="363"/>
    </location>
</feature>
<organism evidence="2 3">
    <name type="scientific">Guyanagaster necrorhizus</name>
    <dbReference type="NCBI Taxonomy" id="856835"/>
    <lineage>
        <taxon>Eukaryota</taxon>
        <taxon>Fungi</taxon>
        <taxon>Dikarya</taxon>
        <taxon>Basidiomycota</taxon>
        <taxon>Agaricomycotina</taxon>
        <taxon>Agaricomycetes</taxon>
        <taxon>Agaricomycetidae</taxon>
        <taxon>Agaricales</taxon>
        <taxon>Marasmiineae</taxon>
        <taxon>Physalacriaceae</taxon>
        <taxon>Guyanagaster</taxon>
    </lineage>
</organism>
<accession>A0A9P7VZM5</accession>
<feature type="compositionally biased region" description="Basic residues" evidence="1">
    <location>
        <begin position="311"/>
        <end position="327"/>
    </location>
</feature>
<feature type="compositionally biased region" description="Low complexity" evidence="1">
    <location>
        <begin position="583"/>
        <end position="592"/>
    </location>
</feature>